<gene>
    <name evidence="9" type="ORF">PGQ11_014916</name>
</gene>
<evidence type="ECO:0000256" key="6">
    <source>
        <dbReference type="ARBA" id="ARBA00022793"/>
    </source>
</evidence>
<dbReference type="EMBL" id="JAPCWZ010000010">
    <property type="protein sequence ID" value="KAK8848436.1"/>
    <property type="molecule type" value="Genomic_DNA"/>
</dbReference>
<dbReference type="InterPro" id="IPR005128">
    <property type="entry name" value="Acetolactate_a_deCO2ase"/>
</dbReference>
<dbReference type="Pfam" id="PF03306">
    <property type="entry name" value="AAL_decarboxy"/>
    <property type="match status" value="1"/>
</dbReference>
<evidence type="ECO:0000256" key="1">
    <source>
        <dbReference type="ARBA" id="ARBA00001784"/>
    </source>
</evidence>
<keyword evidence="7" id="KW-0005">Acetoin biosynthesis</keyword>
<evidence type="ECO:0000313" key="10">
    <source>
        <dbReference type="Proteomes" id="UP001390339"/>
    </source>
</evidence>
<evidence type="ECO:0000256" key="5">
    <source>
        <dbReference type="ARBA" id="ARBA00020164"/>
    </source>
</evidence>
<sequence length="244" mass="26200">MSSNKLFQYSIVSALMDGVASTGMPIAMLLAHGNHGLGTFRHIAGEMIILDGEVFQMKSDGSISKISATAMDIISPFAMITNFEPSDRIVAFLQSKAALFDLLTELLPMSRNHYVGIRVEGSFSSITVRTVGGQKNAHEGLAELGKHQVSHTLRSEAEEIVQGTIIGFRSPAYMQGVSVAGDHLHFVTADRTKGGHVLAFVTLDKVEVSAAAISTVHIELPTHDVEFNEATLKGEHEAIEAVEG</sequence>
<comment type="catalytic activity">
    <reaction evidence="1">
        <text>(2S)-2-acetolactate + H(+) = (R)-acetoin + CO2</text>
        <dbReference type="Rhea" id="RHEA:21580"/>
        <dbReference type="ChEBI" id="CHEBI:15378"/>
        <dbReference type="ChEBI" id="CHEBI:15686"/>
        <dbReference type="ChEBI" id="CHEBI:16526"/>
        <dbReference type="ChEBI" id="CHEBI:58476"/>
        <dbReference type="EC" id="4.1.1.5"/>
    </reaction>
</comment>
<keyword evidence="6" id="KW-0210">Decarboxylase</keyword>
<comment type="pathway">
    <text evidence="2">Polyol metabolism; (R,R)-butane-2,3-diol biosynthesis; (R,R)-butane-2,3-diol from pyruvate: step 2/3.</text>
</comment>
<name>A0ABR2HJR5_9PEZI</name>
<dbReference type="PANTHER" id="PTHR35524:SF1">
    <property type="entry name" value="ALPHA-ACETOLACTATE DECARBOXYLASE"/>
    <property type="match status" value="1"/>
</dbReference>
<dbReference type="PANTHER" id="PTHR35524">
    <property type="entry name" value="ALPHA-ACETOLACTATE DECARBOXYLASE"/>
    <property type="match status" value="1"/>
</dbReference>
<dbReference type="SUPFAM" id="SSF117856">
    <property type="entry name" value="AF0104/ALDC/Ptd012-like"/>
    <property type="match status" value="1"/>
</dbReference>
<keyword evidence="8" id="KW-0456">Lyase</keyword>
<protein>
    <recommendedName>
        <fullName evidence="5">Alpha-acetolactate decarboxylase</fullName>
        <ecNumber evidence="4">4.1.1.5</ecNumber>
    </recommendedName>
</protein>
<comment type="similarity">
    <text evidence="3">Belongs to the alpha-acetolactate decarboxylase family.</text>
</comment>
<dbReference type="CDD" id="cd17299">
    <property type="entry name" value="acetolactate_decarboxylase"/>
    <property type="match status" value="1"/>
</dbReference>
<evidence type="ECO:0000256" key="8">
    <source>
        <dbReference type="ARBA" id="ARBA00023239"/>
    </source>
</evidence>
<keyword evidence="10" id="KW-1185">Reference proteome</keyword>
<evidence type="ECO:0000256" key="3">
    <source>
        <dbReference type="ARBA" id="ARBA00007106"/>
    </source>
</evidence>
<evidence type="ECO:0000256" key="2">
    <source>
        <dbReference type="ARBA" id="ARBA00005170"/>
    </source>
</evidence>
<organism evidence="9 10">
    <name type="scientific">Apiospora arundinis</name>
    <dbReference type="NCBI Taxonomy" id="335852"/>
    <lineage>
        <taxon>Eukaryota</taxon>
        <taxon>Fungi</taxon>
        <taxon>Dikarya</taxon>
        <taxon>Ascomycota</taxon>
        <taxon>Pezizomycotina</taxon>
        <taxon>Sordariomycetes</taxon>
        <taxon>Xylariomycetidae</taxon>
        <taxon>Amphisphaeriales</taxon>
        <taxon>Apiosporaceae</taxon>
        <taxon>Apiospora</taxon>
    </lineage>
</organism>
<evidence type="ECO:0000256" key="7">
    <source>
        <dbReference type="ARBA" id="ARBA00023061"/>
    </source>
</evidence>
<proteinExistence type="inferred from homology"/>
<dbReference type="EC" id="4.1.1.5" evidence="4"/>
<reference evidence="9 10" key="1">
    <citation type="journal article" date="2024" name="IMA Fungus">
        <title>Apiospora arundinis, a panoply of carbohydrate-active enzymes and secondary metabolites.</title>
        <authorList>
            <person name="Sorensen T."/>
            <person name="Petersen C."/>
            <person name="Muurmann A.T."/>
            <person name="Christiansen J.V."/>
            <person name="Brundto M.L."/>
            <person name="Overgaard C.K."/>
            <person name="Boysen A.T."/>
            <person name="Wollenberg R.D."/>
            <person name="Larsen T.O."/>
            <person name="Sorensen J.L."/>
            <person name="Nielsen K.L."/>
            <person name="Sondergaard T.E."/>
        </authorList>
    </citation>
    <scope>NUCLEOTIDE SEQUENCE [LARGE SCALE GENOMIC DNA]</scope>
    <source>
        <strain evidence="9 10">AAU 773</strain>
    </source>
</reference>
<evidence type="ECO:0000313" key="9">
    <source>
        <dbReference type="EMBL" id="KAK8848436.1"/>
    </source>
</evidence>
<dbReference type="Gene3D" id="3.30.1330.80">
    <property type="entry name" value="Hypothetical protein, similar to alpha- acetolactate decarboxylase, domain 2"/>
    <property type="match status" value="2"/>
</dbReference>
<comment type="caution">
    <text evidence="9">The sequence shown here is derived from an EMBL/GenBank/DDBJ whole genome shotgun (WGS) entry which is preliminary data.</text>
</comment>
<accession>A0ABR2HJR5</accession>
<evidence type="ECO:0000256" key="4">
    <source>
        <dbReference type="ARBA" id="ARBA00013204"/>
    </source>
</evidence>
<dbReference type="Proteomes" id="UP001390339">
    <property type="component" value="Unassembled WGS sequence"/>
</dbReference>
<dbReference type="PIRSF" id="PIRSF001332">
    <property type="entry name" value="Acetolac_decarb"/>
    <property type="match status" value="1"/>
</dbReference>